<dbReference type="AlphaFoldDB" id="A0A2P6N9V0"/>
<evidence type="ECO:0000313" key="4">
    <source>
        <dbReference type="Proteomes" id="UP000241769"/>
    </source>
</evidence>
<name>A0A2P6N9V0_9EUKA</name>
<protein>
    <submittedName>
        <fullName evidence="3">Uncharacterized protein</fullName>
    </submittedName>
</protein>
<dbReference type="Proteomes" id="UP000241769">
    <property type="component" value="Unassembled WGS sequence"/>
</dbReference>
<evidence type="ECO:0000313" key="3">
    <source>
        <dbReference type="EMBL" id="PRP80734.1"/>
    </source>
</evidence>
<keyword evidence="1" id="KW-0175">Coiled coil</keyword>
<sequence length="289" mass="33102">MSGKQFVQEDLKQPPEVRFDYGVQMVQDAFEDKIKELSDEIAHLKNINASLRQQVVTQEDDMRRSQFRIKELEQIVTDRNQERVQLTEERNAAVDQINSLKFTAQQLQQFKKSIINMVERDHTTLNRTTLDPRMMDEATNNFLARSSNAPPSPNTNNYSTKNFSSSYNNIGTRSAMTEPNRSMSQKAKKKEVKEPEPASRYHARSEMGTRNEVPPEDVNQRATHLYKQIKQVLNPSDYSLFGNHINHLNNGANPEFILSNIAQILNGPAPHLFSQLQNLINQASDGQDT</sequence>
<proteinExistence type="predicted"/>
<accession>A0A2P6N9V0</accession>
<feature type="compositionally biased region" description="Low complexity" evidence="2">
    <location>
        <begin position="146"/>
        <end position="159"/>
    </location>
</feature>
<gene>
    <name evidence="3" type="ORF">PROFUN_11474</name>
</gene>
<reference evidence="3 4" key="1">
    <citation type="journal article" date="2018" name="Genome Biol. Evol.">
        <title>Multiple Roots of Fruiting Body Formation in Amoebozoa.</title>
        <authorList>
            <person name="Hillmann F."/>
            <person name="Forbes G."/>
            <person name="Novohradska S."/>
            <person name="Ferling I."/>
            <person name="Riege K."/>
            <person name="Groth M."/>
            <person name="Westermann M."/>
            <person name="Marz M."/>
            <person name="Spaller T."/>
            <person name="Winckler T."/>
            <person name="Schaap P."/>
            <person name="Glockner G."/>
        </authorList>
    </citation>
    <scope>NUCLEOTIDE SEQUENCE [LARGE SCALE GENOMIC DNA]</scope>
    <source>
        <strain evidence="3 4">Jena</strain>
    </source>
</reference>
<feature type="compositionally biased region" description="Polar residues" evidence="2">
    <location>
        <begin position="160"/>
        <end position="185"/>
    </location>
</feature>
<organism evidence="3 4">
    <name type="scientific">Planoprotostelium fungivorum</name>
    <dbReference type="NCBI Taxonomy" id="1890364"/>
    <lineage>
        <taxon>Eukaryota</taxon>
        <taxon>Amoebozoa</taxon>
        <taxon>Evosea</taxon>
        <taxon>Variosea</taxon>
        <taxon>Cavosteliida</taxon>
        <taxon>Cavosteliaceae</taxon>
        <taxon>Planoprotostelium</taxon>
    </lineage>
</organism>
<evidence type="ECO:0000256" key="2">
    <source>
        <dbReference type="SAM" id="MobiDB-lite"/>
    </source>
</evidence>
<feature type="region of interest" description="Disordered" evidence="2">
    <location>
        <begin position="144"/>
        <end position="217"/>
    </location>
</feature>
<feature type="coiled-coil region" evidence="1">
    <location>
        <begin position="27"/>
        <end position="89"/>
    </location>
</feature>
<feature type="compositionally biased region" description="Basic and acidic residues" evidence="2">
    <location>
        <begin position="191"/>
        <end position="209"/>
    </location>
</feature>
<comment type="caution">
    <text evidence="3">The sequence shown here is derived from an EMBL/GenBank/DDBJ whole genome shotgun (WGS) entry which is preliminary data.</text>
</comment>
<keyword evidence="4" id="KW-1185">Reference proteome</keyword>
<dbReference type="EMBL" id="MDYQ01000139">
    <property type="protein sequence ID" value="PRP80734.1"/>
    <property type="molecule type" value="Genomic_DNA"/>
</dbReference>
<dbReference type="OrthoDB" id="5600217at2759"/>
<evidence type="ECO:0000256" key="1">
    <source>
        <dbReference type="SAM" id="Coils"/>
    </source>
</evidence>
<dbReference type="InParanoid" id="A0A2P6N9V0"/>